<dbReference type="Proteomes" id="UP001198200">
    <property type="component" value="Unassembled WGS sequence"/>
</dbReference>
<dbReference type="EMBL" id="JAJEQN010000062">
    <property type="protein sequence ID" value="MCC2223001.1"/>
    <property type="molecule type" value="Genomic_DNA"/>
</dbReference>
<evidence type="ECO:0000313" key="1">
    <source>
        <dbReference type="EMBL" id="MCC2223001.1"/>
    </source>
</evidence>
<sequence length="177" mass="19613">MPGDIQCLSPAKNDGQYKNRNNDKKADNPEVAVIDTPGRIMDDRTVETVQCEDVVVIPVRPTGGNLESFTRTVSLVKENTNCPIVIAVNGTNRFTASVSFMEWLQKYRQKETIDTVLTIPQSEAIVQAENYSCSINDINRHSTAAQAVNMMCDKISELAGLPVEKREAKKSKKLIAK</sequence>
<gene>
    <name evidence="1" type="ORF">LKD48_15470</name>
</gene>
<reference evidence="1 2" key="1">
    <citation type="submission" date="2021-10" db="EMBL/GenBank/DDBJ databases">
        <title>Anaerobic single-cell dispensing facilitates the cultivation of human gut bacteria.</title>
        <authorList>
            <person name="Afrizal A."/>
        </authorList>
    </citation>
    <scope>NUCLEOTIDE SEQUENCE [LARGE SCALE GENOMIC DNA]</scope>
    <source>
        <strain evidence="1 2">CLA-AA-H224</strain>
    </source>
</reference>
<proteinExistence type="predicted"/>
<protein>
    <submittedName>
        <fullName evidence="1">Uncharacterized protein</fullName>
    </submittedName>
</protein>
<dbReference type="SUPFAM" id="SSF52540">
    <property type="entry name" value="P-loop containing nucleoside triphosphate hydrolases"/>
    <property type="match status" value="1"/>
</dbReference>
<keyword evidence="2" id="KW-1185">Reference proteome</keyword>
<dbReference type="RefSeq" id="WP_308732523.1">
    <property type="nucleotide sequence ID" value="NZ_JAJEQN010000062.1"/>
</dbReference>
<comment type="caution">
    <text evidence="1">The sequence shown here is derived from an EMBL/GenBank/DDBJ whole genome shotgun (WGS) entry which is preliminary data.</text>
</comment>
<name>A0AAE3JDH1_9FIRM</name>
<organism evidence="1 2">
    <name type="scientific">Anthropogastromicrobium aceti</name>
    <dbReference type="NCBI Taxonomy" id="2981768"/>
    <lineage>
        <taxon>Bacteria</taxon>
        <taxon>Bacillati</taxon>
        <taxon>Bacillota</taxon>
        <taxon>Clostridia</taxon>
        <taxon>Lachnospirales</taxon>
        <taxon>Lachnospiraceae</taxon>
        <taxon>Anthropogastromicrobium</taxon>
    </lineage>
</organism>
<accession>A0AAE3JDH1</accession>
<dbReference type="InterPro" id="IPR027417">
    <property type="entry name" value="P-loop_NTPase"/>
</dbReference>
<evidence type="ECO:0000313" key="2">
    <source>
        <dbReference type="Proteomes" id="UP001198200"/>
    </source>
</evidence>
<dbReference type="AlphaFoldDB" id="A0AAE3JDH1"/>
<dbReference type="Gene3D" id="3.40.50.300">
    <property type="entry name" value="P-loop containing nucleotide triphosphate hydrolases"/>
    <property type="match status" value="1"/>
</dbReference>